<dbReference type="Proteomes" id="UP001225034">
    <property type="component" value="Unassembled WGS sequence"/>
</dbReference>
<proteinExistence type="predicted"/>
<organism evidence="1 2">
    <name type="scientific">Alkalicoccobacillus murimartini</name>
    <dbReference type="NCBI Taxonomy" id="171685"/>
    <lineage>
        <taxon>Bacteria</taxon>
        <taxon>Bacillati</taxon>
        <taxon>Bacillota</taxon>
        <taxon>Bacilli</taxon>
        <taxon>Bacillales</taxon>
        <taxon>Bacillaceae</taxon>
        <taxon>Alkalicoccobacillus</taxon>
    </lineage>
</organism>
<gene>
    <name evidence="1" type="ORF">J2S05_000707</name>
</gene>
<evidence type="ECO:0008006" key="3">
    <source>
        <dbReference type="Google" id="ProtNLM"/>
    </source>
</evidence>
<dbReference type="InterPro" id="IPR019615">
    <property type="entry name" value="DUF2487"/>
</dbReference>
<dbReference type="RefSeq" id="WP_306979971.1">
    <property type="nucleotide sequence ID" value="NZ_JAUSUA010000001.1"/>
</dbReference>
<dbReference type="EMBL" id="JAUSUA010000001">
    <property type="protein sequence ID" value="MDQ0205933.1"/>
    <property type="molecule type" value="Genomic_DNA"/>
</dbReference>
<evidence type="ECO:0000313" key="1">
    <source>
        <dbReference type="EMBL" id="MDQ0205933.1"/>
    </source>
</evidence>
<sequence length="151" mass="17720">MKWNTRDITKYQKEKKYVDTVLIPLLPMTLQSGLSRAVTASEYTQAISDELERVYQGRLIISLPFTYQSSKPIEQNKILLNEWVEEWRKDGIKHVILLTSDSVWREWDSESTAVMIWLPAVQLHTMNQSDRKQMCSEIVQDLSPIFAKEWS</sequence>
<keyword evidence="2" id="KW-1185">Reference proteome</keyword>
<dbReference type="Pfam" id="PF10673">
    <property type="entry name" value="DUF2487"/>
    <property type="match status" value="1"/>
</dbReference>
<comment type="caution">
    <text evidence="1">The sequence shown here is derived from an EMBL/GenBank/DDBJ whole genome shotgun (WGS) entry which is preliminary data.</text>
</comment>
<protein>
    <recommendedName>
        <fullName evidence="3">DUF2487 family protein</fullName>
    </recommendedName>
</protein>
<evidence type="ECO:0000313" key="2">
    <source>
        <dbReference type="Proteomes" id="UP001225034"/>
    </source>
</evidence>
<accession>A0ABT9YE80</accession>
<reference evidence="1 2" key="1">
    <citation type="submission" date="2023-07" db="EMBL/GenBank/DDBJ databases">
        <title>Genomic Encyclopedia of Type Strains, Phase IV (KMG-IV): sequencing the most valuable type-strain genomes for metagenomic binning, comparative biology and taxonomic classification.</title>
        <authorList>
            <person name="Goeker M."/>
        </authorList>
    </citation>
    <scope>NUCLEOTIDE SEQUENCE [LARGE SCALE GENOMIC DNA]</scope>
    <source>
        <strain evidence="1 2">DSM 19154</strain>
    </source>
</reference>
<name>A0ABT9YE80_9BACI</name>